<dbReference type="EC" id="2.7.11.1" evidence="5"/>
<dbReference type="EMBL" id="CABPRZ010000023">
    <property type="protein sequence ID" value="VVE45796.1"/>
    <property type="molecule type" value="Genomic_DNA"/>
</dbReference>
<dbReference type="PANTHER" id="PTHR10680">
    <property type="entry name" value="PEPTIDYL-GLYCINE ALPHA-AMIDATING MONOOXYGENASE"/>
    <property type="match status" value="1"/>
</dbReference>
<proteinExistence type="predicted"/>
<keyword evidence="5" id="KW-0808">Transferase</keyword>
<feature type="repeat" description="NHL" evidence="4">
    <location>
        <begin position="123"/>
        <end position="157"/>
    </location>
</feature>
<dbReference type="RefSeq" id="WP_191629166.1">
    <property type="nucleotide sequence ID" value="NZ_CABPRZ010000023.1"/>
</dbReference>
<feature type="repeat" description="NHL" evidence="4">
    <location>
        <begin position="165"/>
        <end position="204"/>
    </location>
</feature>
<evidence type="ECO:0000256" key="4">
    <source>
        <dbReference type="PROSITE-ProRule" id="PRU00504"/>
    </source>
</evidence>
<dbReference type="AlphaFoldDB" id="A0A5E4YAR9"/>
<organism evidence="5 6">
    <name type="scientific">Pandoraea terrae</name>
    <dbReference type="NCBI Taxonomy" id="1537710"/>
    <lineage>
        <taxon>Bacteria</taxon>
        <taxon>Pseudomonadati</taxon>
        <taxon>Pseudomonadota</taxon>
        <taxon>Betaproteobacteria</taxon>
        <taxon>Burkholderiales</taxon>
        <taxon>Burkholderiaceae</taxon>
        <taxon>Pandoraea</taxon>
    </lineage>
</organism>
<evidence type="ECO:0000256" key="3">
    <source>
        <dbReference type="ARBA" id="ARBA00023180"/>
    </source>
</evidence>
<dbReference type="SUPFAM" id="SSF101898">
    <property type="entry name" value="NHL repeat"/>
    <property type="match status" value="1"/>
</dbReference>
<keyword evidence="5" id="KW-0418">Kinase</keyword>
<dbReference type="Pfam" id="PF01436">
    <property type="entry name" value="NHL"/>
    <property type="match status" value="2"/>
</dbReference>
<keyword evidence="3" id="KW-0325">Glycoprotein</keyword>
<keyword evidence="6" id="KW-1185">Reference proteome</keyword>
<dbReference type="PROSITE" id="PS51125">
    <property type="entry name" value="NHL"/>
    <property type="match status" value="2"/>
</dbReference>
<evidence type="ECO:0000256" key="2">
    <source>
        <dbReference type="ARBA" id="ARBA00022737"/>
    </source>
</evidence>
<evidence type="ECO:0000256" key="1">
    <source>
        <dbReference type="ARBA" id="ARBA00022729"/>
    </source>
</evidence>
<keyword evidence="1" id="KW-0732">Signal</keyword>
<evidence type="ECO:0000313" key="5">
    <source>
        <dbReference type="EMBL" id="VVE45796.1"/>
    </source>
</evidence>
<sequence length="285" mass="31761">MCAIEARSEAHIVCLGERRYRVDRDWLRWPTPGDRGFVSHVAVNSRDELHVLNRGNPVIQIFSPSGRFLGDWHTNLVTHGHGIHIDARDRIFIVDSDRHCVHVFSPTGQHQLSLGRRDRPVYGRPFNHPTDVTVTRNGHIYVSDGYGNSHVHRFAADGRHVATWGGAGAAPGAFANPHAIATAWDDTLLVVDRENGRVQRFTGEGVYVDEIRDLYLPTAVTVGEDGWIYVSDQCPRLSAYARDGRLIGRCRTFGAVGHGITIDSTGDVYIADMMPSGVSRFRRMS</sequence>
<dbReference type="GO" id="GO:0004674">
    <property type="term" value="F:protein serine/threonine kinase activity"/>
    <property type="evidence" value="ECO:0007669"/>
    <property type="project" value="UniProtKB-EC"/>
</dbReference>
<dbReference type="Proteomes" id="UP000414233">
    <property type="component" value="Unassembled WGS sequence"/>
</dbReference>
<dbReference type="InterPro" id="IPR011042">
    <property type="entry name" value="6-blade_b-propeller_TolB-like"/>
</dbReference>
<keyword evidence="2" id="KW-0677">Repeat</keyword>
<gene>
    <name evidence="5" type="primary">pknD_2</name>
    <name evidence="5" type="ORF">PTE30175_04299</name>
</gene>
<dbReference type="PANTHER" id="PTHR10680:SF38">
    <property type="entry name" value="BLL1368 PROTEIN"/>
    <property type="match status" value="1"/>
</dbReference>
<dbReference type="InterPro" id="IPR001258">
    <property type="entry name" value="NHL_repeat"/>
</dbReference>
<dbReference type="Gene3D" id="2.120.10.30">
    <property type="entry name" value="TolB, C-terminal domain"/>
    <property type="match status" value="1"/>
</dbReference>
<name>A0A5E4YAR9_9BURK</name>
<evidence type="ECO:0000313" key="6">
    <source>
        <dbReference type="Proteomes" id="UP000414233"/>
    </source>
</evidence>
<reference evidence="5 6" key="1">
    <citation type="submission" date="2019-08" db="EMBL/GenBank/DDBJ databases">
        <authorList>
            <person name="Peeters C."/>
        </authorList>
    </citation>
    <scope>NUCLEOTIDE SEQUENCE [LARGE SCALE GENOMIC DNA]</scope>
    <source>
        <strain evidence="5 6">LMG 30175</strain>
    </source>
</reference>
<accession>A0A5E4YAR9</accession>
<protein>
    <submittedName>
        <fullName evidence="5">Serine/threonine-protein kinase PknD</fullName>
        <ecNumber evidence="5">2.7.11.1</ecNumber>
    </submittedName>
</protein>